<protein>
    <submittedName>
        <fullName evidence="2">KLLA0D15576p</fullName>
    </submittedName>
</protein>
<dbReference type="eggNOG" id="ENOG502SF45">
    <property type="taxonomic scope" value="Eukaryota"/>
</dbReference>
<dbReference type="GeneID" id="9487277"/>
<accession>B5FV78</accession>
<dbReference type="PaxDb" id="284590-B5FV78"/>
<dbReference type="AlphaFoldDB" id="B5FV78"/>
<proteinExistence type="predicted"/>
<name>B5FV78_KLULA</name>
<sequence>MEGFKSKWEKFKRYVSGSPVEGEKYDEAPKVEDLPHMVDADGALVAVSSGKHDLSPVMSAKYNIQPGKSNNGLAENKAIDDTIN</sequence>
<reference evidence="2 3" key="1">
    <citation type="journal article" date="2004" name="Nature">
        <title>Genome evolution in yeasts.</title>
        <authorList>
            <consortium name="Genolevures"/>
            <person name="Dujon B."/>
            <person name="Sherman D."/>
            <person name="Fischer G."/>
            <person name="Durrens P."/>
            <person name="Casaregola S."/>
            <person name="Lafontaine I."/>
            <person name="de Montigny J."/>
            <person name="Marck C."/>
            <person name="Neuveglise C."/>
            <person name="Talla E."/>
            <person name="Goffard N."/>
            <person name="Frangeul L."/>
            <person name="Aigle M."/>
            <person name="Anthouard V."/>
            <person name="Babour A."/>
            <person name="Barbe V."/>
            <person name="Barnay S."/>
            <person name="Blanchin S."/>
            <person name="Beckerich J.M."/>
            <person name="Beyne E."/>
            <person name="Bleykasten C."/>
            <person name="Boisrame A."/>
            <person name="Boyer J."/>
            <person name="Cattolico L."/>
            <person name="Confanioleri F."/>
            <person name="de Daruvar A."/>
            <person name="Despons L."/>
            <person name="Fabre E."/>
            <person name="Fairhead C."/>
            <person name="Ferry-Dumazet H."/>
            <person name="Groppi A."/>
            <person name="Hantraye F."/>
            <person name="Hennequin C."/>
            <person name="Jauniaux N."/>
            <person name="Joyet P."/>
            <person name="Kachouri R."/>
            <person name="Kerrest A."/>
            <person name="Koszul R."/>
            <person name="Lemaire M."/>
            <person name="Lesur I."/>
            <person name="Ma L."/>
            <person name="Muller H."/>
            <person name="Nicaud J.M."/>
            <person name="Nikolski M."/>
            <person name="Oztas S."/>
            <person name="Ozier-Kalogeropoulos O."/>
            <person name="Pellenz S."/>
            <person name="Potier S."/>
            <person name="Richard G.F."/>
            <person name="Straub M.L."/>
            <person name="Suleau A."/>
            <person name="Swennene D."/>
            <person name="Tekaia F."/>
            <person name="Wesolowski-Louvel M."/>
            <person name="Westhof E."/>
            <person name="Wirth B."/>
            <person name="Zeniou-Meyer M."/>
            <person name="Zivanovic I."/>
            <person name="Bolotin-Fukuhara M."/>
            <person name="Thierry A."/>
            <person name="Bouchier C."/>
            <person name="Caudron B."/>
            <person name="Scarpelli C."/>
            <person name="Gaillardin C."/>
            <person name="Weissenbach J."/>
            <person name="Wincker P."/>
            <person name="Souciet J.L."/>
        </authorList>
    </citation>
    <scope>NUCLEOTIDE SEQUENCE [LARGE SCALE GENOMIC DNA]</scope>
    <source>
        <strain evidence="3">ATCC 8585 / CBS 2359 / DSM 70799 / NBRC 1267 / NRRL Y-1140 / WM37</strain>
    </source>
</reference>
<dbReference type="Proteomes" id="UP000000598">
    <property type="component" value="Chromosome D"/>
</dbReference>
<gene>
    <name evidence="2" type="ORF">KLLA0_D15576g</name>
</gene>
<feature type="region of interest" description="Disordered" evidence="1">
    <location>
        <begin position="65"/>
        <end position="84"/>
    </location>
</feature>
<evidence type="ECO:0000313" key="2">
    <source>
        <dbReference type="EMBL" id="CAR64379.1"/>
    </source>
</evidence>
<dbReference type="HOGENOM" id="CLU_2498258_0_0_1"/>
<organism evidence="2 3">
    <name type="scientific">Kluyveromyces lactis (strain ATCC 8585 / CBS 2359 / DSM 70799 / NBRC 1267 / NRRL Y-1140 / WM37)</name>
    <name type="common">Yeast</name>
    <name type="synonym">Candida sphaerica</name>
    <dbReference type="NCBI Taxonomy" id="284590"/>
    <lineage>
        <taxon>Eukaryota</taxon>
        <taxon>Fungi</taxon>
        <taxon>Dikarya</taxon>
        <taxon>Ascomycota</taxon>
        <taxon>Saccharomycotina</taxon>
        <taxon>Saccharomycetes</taxon>
        <taxon>Saccharomycetales</taxon>
        <taxon>Saccharomycetaceae</taxon>
        <taxon>Kluyveromyces</taxon>
    </lineage>
</organism>
<dbReference type="KEGG" id="kla:KLLA0_D15576g"/>
<keyword evidence="3" id="KW-1185">Reference proteome</keyword>
<dbReference type="EMBL" id="CR382124">
    <property type="protein sequence ID" value="CAR64379.1"/>
    <property type="molecule type" value="Genomic_DNA"/>
</dbReference>
<dbReference type="RefSeq" id="XP_002999375.1">
    <property type="nucleotide sequence ID" value="XM_002999329.1"/>
</dbReference>
<dbReference type="InParanoid" id="B5FV78"/>
<evidence type="ECO:0000256" key="1">
    <source>
        <dbReference type="SAM" id="MobiDB-lite"/>
    </source>
</evidence>
<evidence type="ECO:0000313" key="3">
    <source>
        <dbReference type="Proteomes" id="UP000000598"/>
    </source>
</evidence>